<evidence type="ECO:0000313" key="1">
    <source>
        <dbReference type="EMBL" id="HBU52834.1"/>
    </source>
</evidence>
<sequence>VSAKASRRAGLEKPRASGVFCYQQVHTLLSIIQRSVYAQIGVNFKFVFLSNNPRQNCPE</sequence>
<dbReference type="EMBL" id="DONK01000259">
    <property type="protein sequence ID" value="HBU52834.1"/>
    <property type="molecule type" value="Genomic_DNA"/>
</dbReference>
<accession>A0A358E2S6</accession>
<reference evidence="1 2" key="1">
    <citation type="journal article" date="2018" name="Nat. Biotechnol.">
        <title>A standardized bacterial taxonomy based on genome phylogeny substantially revises the tree of life.</title>
        <authorList>
            <person name="Parks D.H."/>
            <person name="Chuvochina M."/>
            <person name="Waite D.W."/>
            <person name="Rinke C."/>
            <person name="Skarshewski A."/>
            <person name="Chaumeil P.A."/>
            <person name="Hugenholtz P."/>
        </authorList>
    </citation>
    <scope>NUCLEOTIDE SEQUENCE [LARGE SCALE GENOMIC DNA]</scope>
    <source>
        <strain evidence="1">UBA11621</strain>
    </source>
</reference>
<feature type="non-terminal residue" evidence="1">
    <location>
        <position position="1"/>
    </location>
</feature>
<name>A0A358E2S6_9ALTE</name>
<dbReference type="AlphaFoldDB" id="A0A358E2S6"/>
<gene>
    <name evidence="1" type="ORF">DEB45_16400</name>
</gene>
<protein>
    <submittedName>
        <fullName evidence="1">Uncharacterized protein</fullName>
    </submittedName>
</protein>
<organism evidence="1 2">
    <name type="scientific">Alteromonas australica</name>
    <dbReference type="NCBI Taxonomy" id="589873"/>
    <lineage>
        <taxon>Bacteria</taxon>
        <taxon>Pseudomonadati</taxon>
        <taxon>Pseudomonadota</taxon>
        <taxon>Gammaproteobacteria</taxon>
        <taxon>Alteromonadales</taxon>
        <taxon>Alteromonadaceae</taxon>
        <taxon>Alteromonas/Salinimonas group</taxon>
        <taxon>Alteromonas</taxon>
    </lineage>
</organism>
<proteinExistence type="predicted"/>
<comment type="caution">
    <text evidence="1">The sequence shown here is derived from an EMBL/GenBank/DDBJ whole genome shotgun (WGS) entry which is preliminary data.</text>
</comment>
<dbReference type="RefSeq" id="WP_273016669.1">
    <property type="nucleotide sequence ID" value="NZ_DJZW01000006.1"/>
</dbReference>
<evidence type="ECO:0000313" key="2">
    <source>
        <dbReference type="Proteomes" id="UP000264779"/>
    </source>
</evidence>
<dbReference type="Proteomes" id="UP000264779">
    <property type="component" value="Unassembled WGS sequence"/>
</dbReference>